<keyword evidence="2" id="KW-1185">Reference proteome</keyword>
<dbReference type="Proteomes" id="UP001501353">
    <property type="component" value="Unassembled WGS sequence"/>
</dbReference>
<evidence type="ECO:0000313" key="1">
    <source>
        <dbReference type="EMBL" id="GAA4022561.1"/>
    </source>
</evidence>
<dbReference type="InterPro" id="IPR021457">
    <property type="entry name" value="DUF3108"/>
</dbReference>
<evidence type="ECO:0000313" key="2">
    <source>
        <dbReference type="Proteomes" id="UP001501353"/>
    </source>
</evidence>
<dbReference type="EMBL" id="BAAAZE010000008">
    <property type="protein sequence ID" value="GAA4022561.1"/>
    <property type="molecule type" value="Genomic_DNA"/>
</dbReference>
<protein>
    <recommendedName>
        <fullName evidence="3">DUF3108 domain-containing protein</fullName>
    </recommendedName>
</protein>
<gene>
    <name evidence="1" type="ORF">GCM10022212_19740</name>
</gene>
<proteinExistence type="predicted"/>
<sequence length="385" mass="41791">MLRRKVIGRDCVYTVAMIITASPENLFQRWRNALVIVTVSLLLHLLAFNWASSRLGHPVERVRHEEVVTILLSPIAEPVPVPAPPPPPKPAPAKPRVVRPAVVSPVAKAAADIPADLPAPVAQEAATDVVATAATVPQALPDPVIAPEPVAVAVATVVEPEPVRIFKTAPPPSAEVKYDVQALRDAKTVYGSGKISWQSAGDTYQINGEAGVLFFTVLGFRSEGSLGDDGITPLRYSEKRFRKAETNTHFQRENKVISFSASTATYPRNGGEQDRASIVWQLAAIGRGDAAQFAAGTELDFFVAGVRDAETWHIKVIGEEQLALGGTPVTAWHFLRTPRPGSYDTQVEFWLAPSREWYPVRLRQTETNGDTLTMSMSSITPLASR</sequence>
<comment type="caution">
    <text evidence="1">The sequence shown here is derived from an EMBL/GenBank/DDBJ whole genome shotgun (WGS) entry which is preliminary data.</text>
</comment>
<dbReference type="Pfam" id="PF11306">
    <property type="entry name" value="DUF3108"/>
    <property type="match status" value="1"/>
</dbReference>
<organism evidence="1 2">
    <name type="scientific">Actimicrobium antarcticum</name>
    <dbReference type="NCBI Taxonomy" id="1051899"/>
    <lineage>
        <taxon>Bacteria</taxon>
        <taxon>Pseudomonadati</taxon>
        <taxon>Pseudomonadota</taxon>
        <taxon>Betaproteobacteria</taxon>
        <taxon>Burkholderiales</taxon>
        <taxon>Oxalobacteraceae</taxon>
        <taxon>Actimicrobium</taxon>
    </lineage>
</organism>
<reference evidence="2" key="1">
    <citation type="journal article" date="2019" name="Int. J. Syst. Evol. Microbiol.">
        <title>The Global Catalogue of Microorganisms (GCM) 10K type strain sequencing project: providing services to taxonomists for standard genome sequencing and annotation.</title>
        <authorList>
            <consortium name="The Broad Institute Genomics Platform"/>
            <consortium name="The Broad Institute Genome Sequencing Center for Infectious Disease"/>
            <person name="Wu L."/>
            <person name="Ma J."/>
        </authorList>
    </citation>
    <scope>NUCLEOTIDE SEQUENCE [LARGE SCALE GENOMIC DNA]</scope>
    <source>
        <strain evidence="2">JCM 16673</strain>
    </source>
</reference>
<evidence type="ECO:0008006" key="3">
    <source>
        <dbReference type="Google" id="ProtNLM"/>
    </source>
</evidence>
<name>A0ABP7T8S1_9BURK</name>
<accession>A0ABP7T8S1</accession>